<accession>A0A9Q1IKP9</accession>
<dbReference type="PRINTS" id="PR01407">
    <property type="entry name" value="BUTYPHLNCDUF"/>
</dbReference>
<dbReference type="InterPro" id="IPR003877">
    <property type="entry name" value="SPRY_dom"/>
</dbReference>
<keyword evidence="3" id="KW-1185">Reference proteome</keyword>
<dbReference type="GO" id="GO:0016567">
    <property type="term" value="P:protein ubiquitination"/>
    <property type="evidence" value="ECO:0007669"/>
    <property type="project" value="UniProtKB-ARBA"/>
</dbReference>
<dbReference type="FunFam" id="2.60.120.920:FF:000079">
    <property type="entry name" value="Predicted protein"/>
    <property type="match status" value="1"/>
</dbReference>
<gene>
    <name evidence="2" type="ORF">SKAU_G00315300</name>
</gene>
<comment type="caution">
    <text evidence="2">The sequence shown here is derived from an EMBL/GenBank/DDBJ whole genome shotgun (WGS) entry which is preliminary data.</text>
</comment>
<dbReference type="GO" id="GO:0043161">
    <property type="term" value="P:proteasome-mediated ubiquitin-dependent protein catabolic process"/>
    <property type="evidence" value="ECO:0007669"/>
    <property type="project" value="TreeGrafter"/>
</dbReference>
<dbReference type="OrthoDB" id="5951542at2759"/>
<dbReference type="InterPro" id="IPR001870">
    <property type="entry name" value="B30.2/SPRY"/>
</dbReference>
<proteinExistence type="predicted"/>
<dbReference type="SUPFAM" id="SSF49899">
    <property type="entry name" value="Concanavalin A-like lectins/glucanases"/>
    <property type="match status" value="1"/>
</dbReference>
<reference evidence="2" key="1">
    <citation type="journal article" date="2023" name="Science">
        <title>Genome structures resolve the early diversification of teleost fishes.</title>
        <authorList>
            <person name="Parey E."/>
            <person name="Louis A."/>
            <person name="Montfort J."/>
            <person name="Bouchez O."/>
            <person name="Roques C."/>
            <person name="Iampietro C."/>
            <person name="Lluch J."/>
            <person name="Castinel A."/>
            <person name="Donnadieu C."/>
            <person name="Desvignes T."/>
            <person name="Floi Bucao C."/>
            <person name="Jouanno E."/>
            <person name="Wen M."/>
            <person name="Mejri S."/>
            <person name="Dirks R."/>
            <person name="Jansen H."/>
            <person name="Henkel C."/>
            <person name="Chen W.J."/>
            <person name="Zahm M."/>
            <person name="Cabau C."/>
            <person name="Klopp C."/>
            <person name="Thompson A.W."/>
            <person name="Robinson-Rechavi M."/>
            <person name="Braasch I."/>
            <person name="Lecointre G."/>
            <person name="Bobe J."/>
            <person name="Postlethwait J.H."/>
            <person name="Berthelot C."/>
            <person name="Roest Crollius H."/>
            <person name="Guiguen Y."/>
        </authorList>
    </citation>
    <scope>NUCLEOTIDE SEQUENCE</scope>
    <source>
        <strain evidence="2">WJC10195</strain>
    </source>
</reference>
<dbReference type="SMART" id="SM00449">
    <property type="entry name" value="SPRY"/>
    <property type="match status" value="1"/>
</dbReference>
<dbReference type="InterPro" id="IPR013320">
    <property type="entry name" value="ConA-like_dom_sf"/>
</dbReference>
<dbReference type="Gene3D" id="2.60.120.920">
    <property type="match status" value="1"/>
</dbReference>
<dbReference type="Proteomes" id="UP001152622">
    <property type="component" value="Chromosome 13"/>
</dbReference>
<dbReference type="EMBL" id="JAINUF010000013">
    <property type="protein sequence ID" value="KAJ8344201.1"/>
    <property type="molecule type" value="Genomic_DNA"/>
</dbReference>
<dbReference type="InterPro" id="IPR050672">
    <property type="entry name" value="FBXO45-Fsn/SPSB_families"/>
</dbReference>
<dbReference type="InterPro" id="IPR043136">
    <property type="entry name" value="B30.2/SPRY_sf"/>
</dbReference>
<dbReference type="PROSITE" id="PS50188">
    <property type="entry name" value="B302_SPRY"/>
    <property type="match status" value="1"/>
</dbReference>
<dbReference type="PANTHER" id="PTHR12245:SF16">
    <property type="entry name" value="SPRY DOMAIN-CONTAINING SOCS BOX PROTEIN 3-LIKE"/>
    <property type="match status" value="1"/>
</dbReference>
<feature type="domain" description="B30.2/SPRY" evidence="1">
    <location>
        <begin position="1"/>
        <end position="192"/>
    </location>
</feature>
<protein>
    <recommendedName>
        <fullName evidence="1">B30.2/SPRY domain-containing protein</fullName>
    </recommendedName>
</protein>
<dbReference type="InterPro" id="IPR003879">
    <property type="entry name" value="Butyrophylin_SPRY"/>
</dbReference>
<dbReference type="AlphaFoldDB" id="A0A9Q1IKP9"/>
<dbReference type="Pfam" id="PF00622">
    <property type="entry name" value="SPRY"/>
    <property type="match status" value="1"/>
</dbReference>
<dbReference type="PANTHER" id="PTHR12245">
    <property type="entry name" value="SPRY DOMAIN CONTAINING SOCS BOX PROTEIN"/>
    <property type="match status" value="1"/>
</dbReference>
<dbReference type="GO" id="GO:0019005">
    <property type="term" value="C:SCF ubiquitin ligase complex"/>
    <property type="evidence" value="ECO:0007669"/>
    <property type="project" value="TreeGrafter"/>
</dbReference>
<sequence length="235" mass="25910">MPYLPMSLHGCHSWEHWEWDASSKSPAAQLSPCRQAVYFHTNVLLESEGTAGVRGTKGFTHGEHYWEIEFSEPPYGTSVMVGLGTKKALLHTGGYQFINLLGMDEESWGLSYKGFLWHGGQSRKYTDPFYDKMTVIGVLLDLQAGTVGFYRNGVSLGLAFSGLHKVGVPLFPLVSSTAPETEVQLGIRTCRLVSLQGQCLHTIAQSLAPHAPLDSLLLPTSLHDQLRTRLLPTLL</sequence>
<dbReference type="CDD" id="cd12876">
    <property type="entry name" value="SPRY_SOCS3"/>
    <property type="match status" value="1"/>
</dbReference>
<evidence type="ECO:0000313" key="3">
    <source>
        <dbReference type="Proteomes" id="UP001152622"/>
    </source>
</evidence>
<name>A0A9Q1IKP9_SYNKA</name>
<organism evidence="2 3">
    <name type="scientific">Synaphobranchus kaupii</name>
    <name type="common">Kaup's arrowtooth eel</name>
    <dbReference type="NCBI Taxonomy" id="118154"/>
    <lineage>
        <taxon>Eukaryota</taxon>
        <taxon>Metazoa</taxon>
        <taxon>Chordata</taxon>
        <taxon>Craniata</taxon>
        <taxon>Vertebrata</taxon>
        <taxon>Euteleostomi</taxon>
        <taxon>Actinopterygii</taxon>
        <taxon>Neopterygii</taxon>
        <taxon>Teleostei</taxon>
        <taxon>Anguilliformes</taxon>
        <taxon>Synaphobranchidae</taxon>
        <taxon>Synaphobranchus</taxon>
    </lineage>
</organism>
<evidence type="ECO:0000313" key="2">
    <source>
        <dbReference type="EMBL" id="KAJ8344201.1"/>
    </source>
</evidence>
<dbReference type="InterPro" id="IPR035754">
    <property type="entry name" value="SPRY_SPSB3"/>
</dbReference>
<evidence type="ECO:0000259" key="1">
    <source>
        <dbReference type="PROSITE" id="PS50188"/>
    </source>
</evidence>